<reference evidence="3 4" key="1">
    <citation type="journal article" date="2008" name="Proc. Natl. Acad. Sci. U.S.A.">
        <title>Nitrogen fixation island and rhizosphere competence traits in the genome of root-associated Pseudomonas stutzeri A1501.</title>
        <authorList>
            <person name="Yan Y."/>
            <person name="Yang J."/>
            <person name="Dou Y."/>
            <person name="Chen M."/>
            <person name="Ping S."/>
            <person name="Peng J."/>
            <person name="Lu W."/>
            <person name="Zhang W."/>
            <person name="Yao Z."/>
            <person name="Li H."/>
            <person name="Liu W."/>
            <person name="He S."/>
            <person name="Geng L."/>
            <person name="Zhang X."/>
            <person name="Yang F."/>
            <person name="Yu H."/>
            <person name="Zhan Y."/>
            <person name="Li D."/>
            <person name="Lin Z."/>
            <person name="Wang Y."/>
            <person name="Elmerich C."/>
            <person name="Lin M."/>
            <person name="Jin Q."/>
        </authorList>
    </citation>
    <scope>NUCLEOTIDE SEQUENCE [LARGE SCALE GENOMIC DNA]</scope>
    <source>
        <strain evidence="3 4">A1501</strain>
    </source>
</reference>
<name>A4VNL0_STUS1</name>
<dbReference type="InterPro" id="IPR029058">
    <property type="entry name" value="AB_hydrolase_fold"/>
</dbReference>
<dbReference type="Proteomes" id="UP000000233">
    <property type="component" value="Chromosome"/>
</dbReference>
<organism evidence="3 4">
    <name type="scientific">Stutzerimonas stutzeri (strain A1501)</name>
    <name type="common">Pseudomonas stutzeri</name>
    <dbReference type="NCBI Taxonomy" id="379731"/>
    <lineage>
        <taxon>Bacteria</taxon>
        <taxon>Pseudomonadati</taxon>
        <taxon>Pseudomonadota</taxon>
        <taxon>Gammaproteobacteria</taxon>
        <taxon>Pseudomonadales</taxon>
        <taxon>Pseudomonadaceae</taxon>
        <taxon>Stutzerimonas</taxon>
    </lineage>
</organism>
<dbReference type="eggNOG" id="COG4757">
    <property type="taxonomic scope" value="Bacteria"/>
</dbReference>
<keyword evidence="4" id="KW-1185">Reference proteome</keyword>
<feature type="region of interest" description="Disordered" evidence="1">
    <location>
        <begin position="1"/>
        <end position="32"/>
    </location>
</feature>
<dbReference type="EMBL" id="CP000304">
    <property type="protein sequence ID" value="ABP80561.1"/>
    <property type="molecule type" value="Genomic_DNA"/>
</dbReference>
<protein>
    <submittedName>
        <fullName evidence="3">Predicted alpha/beta hydrolase</fullName>
    </submittedName>
</protein>
<dbReference type="HOGENOM" id="CLU_058232_0_1_6"/>
<dbReference type="InterPro" id="IPR022742">
    <property type="entry name" value="Hydrolase_4"/>
</dbReference>
<gene>
    <name evidence="3" type="ordered locus">PST_2916</name>
</gene>
<dbReference type="Gene3D" id="3.40.50.1820">
    <property type="entry name" value="alpha/beta hydrolase"/>
    <property type="match status" value="1"/>
</dbReference>
<dbReference type="KEGG" id="psa:PST_2916"/>
<dbReference type="Pfam" id="PF12146">
    <property type="entry name" value="Hydrolase_4"/>
    <property type="match status" value="1"/>
</dbReference>
<dbReference type="AlphaFoldDB" id="A4VNL0"/>
<keyword evidence="3" id="KW-0378">Hydrolase</keyword>
<dbReference type="SUPFAM" id="SSF53474">
    <property type="entry name" value="alpha/beta-Hydrolases"/>
    <property type="match status" value="1"/>
</dbReference>
<evidence type="ECO:0000313" key="3">
    <source>
        <dbReference type="EMBL" id="ABP80561.1"/>
    </source>
</evidence>
<feature type="domain" description="Serine aminopeptidase S33" evidence="2">
    <location>
        <begin position="106"/>
        <end position="194"/>
    </location>
</feature>
<evidence type="ECO:0000256" key="1">
    <source>
        <dbReference type="SAM" id="MobiDB-lite"/>
    </source>
</evidence>
<feature type="compositionally biased region" description="Polar residues" evidence="1">
    <location>
        <begin position="17"/>
        <end position="29"/>
    </location>
</feature>
<sequence>MYFISDPPGRHGASAPASGQQKSWEQSSRVPVRGGRPCRHMGAAAVITDCQPGTRCRQVMAKIRGAGQGGCTTIRKVLAMPESVALHCTDGFTLAAQLWRPAGAERGAVIISCATGVLSRYYARYANFLTEHGFAALTYDFRGIGGSRPQRLRSMKMRWRDWGEYDFDAAVRFMREREPHGLLVAVGHSAGGFMPGFAEAAGEVDRYLNVAGQYAYWRDYAAERRLQMYAKWHLLMPAMTRLVGYFPGRRLGWLEDLPAGVALEWSQRGARLEDSYPREEHPLLFSRFGAVRAPILAVSTSDDEFATPAAMRRGLGYFRNSPRQLVQLNPRAMSFERIGHFGLFHDRHRNGFWRESLEWIAEGRNPWLADEVIEPGAVPEGDGAIPFGASAGYKPRP</sequence>
<evidence type="ECO:0000313" key="4">
    <source>
        <dbReference type="Proteomes" id="UP000000233"/>
    </source>
</evidence>
<proteinExistence type="predicted"/>
<evidence type="ECO:0000259" key="2">
    <source>
        <dbReference type="Pfam" id="PF12146"/>
    </source>
</evidence>
<dbReference type="GO" id="GO:0016787">
    <property type="term" value="F:hydrolase activity"/>
    <property type="evidence" value="ECO:0007669"/>
    <property type="project" value="UniProtKB-KW"/>
</dbReference>
<accession>A4VNL0</accession>